<comment type="caution">
    <text evidence="4">The sequence shown here is derived from an EMBL/GenBank/DDBJ whole genome shotgun (WGS) entry which is preliminary data.</text>
</comment>
<proteinExistence type="inferred from homology"/>
<sequence>MNDKLKFKEAELPSAILNFLEDKFEKDKETIPGAIFTVVHNRKAIVQKAHGYADAELKLPPFTAALLLTLWEQNGLSARDITHRDVNDIIQGLESKCPELSLGFRVDNNNFTEPITIWNLLTHTAGLEDAFQNVFVEPHDVPELQEIPPRLLNRANLLGNAFPKRIFGAGAVASYSNSGFALLGYIIELLAGKSYPDALKEYLFDPLEMTKTTGALYDTNDPVIIKAELPRTHADSLLIAQPHHTVKDSDGKYSHKLLPQSQRSPCLILSGGGIVSTGEDMAKFMICLMNDGMYNSQKVIGSLAIKLMMDKQFEAASQTWNNAGTVQRFYPHYKGLEIITHNGYLNGLLSDLILIPRHNLAIFYSINHEMPNFGVSVLLDCLFESVSEDQVIERMEFLHHEDPHHRKVEICDFTKNSIDLFKYQGTYLNCRRLDSKWQALVSMFGESDEISVTVSKDKKSLVLDFGQCHDLIPVTIGDDPEIHFWLKYNGSASVPRKPFPIVQFSDFKFSNGKSSQFLTYFYTSQKIQWYDRRPFLTVLGFAPIVGAGSQIVYSVLKVFLLHKIISFPKVSVGSLAVALGITSMYTGISWYLISSKNTWQVVSRKTPAWLKSVAAVSQITASIGGVYLITKLLVGNRRSLQDIAATVSAGAFFSIITRWNGQFWKM</sequence>
<comment type="similarity">
    <text evidence="1">Belongs to the peptidase S12 family.</text>
</comment>
<protein>
    <recommendedName>
        <fullName evidence="3">Beta-lactamase-related domain-containing protein</fullName>
    </recommendedName>
</protein>
<evidence type="ECO:0000313" key="5">
    <source>
        <dbReference type="Proteomes" id="UP001210925"/>
    </source>
</evidence>
<dbReference type="EMBL" id="JADGKB010000067">
    <property type="protein sequence ID" value="KAJ3255392.1"/>
    <property type="molecule type" value="Genomic_DNA"/>
</dbReference>
<dbReference type="SUPFAM" id="SSF56601">
    <property type="entry name" value="beta-lactamase/transpeptidase-like"/>
    <property type="match status" value="1"/>
</dbReference>
<feature type="transmembrane region" description="Helical" evidence="2">
    <location>
        <begin position="572"/>
        <end position="593"/>
    </location>
</feature>
<feature type="transmembrane region" description="Helical" evidence="2">
    <location>
        <begin position="535"/>
        <end position="560"/>
    </location>
</feature>
<keyword evidence="2" id="KW-0472">Membrane</keyword>
<dbReference type="PANTHER" id="PTHR46825:SF9">
    <property type="entry name" value="BETA-LACTAMASE-RELATED DOMAIN-CONTAINING PROTEIN"/>
    <property type="match status" value="1"/>
</dbReference>
<keyword evidence="2" id="KW-1133">Transmembrane helix</keyword>
<keyword evidence="5" id="KW-1185">Reference proteome</keyword>
<organism evidence="4 5">
    <name type="scientific">Boothiomyces macroporosus</name>
    <dbReference type="NCBI Taxonomy" id="261099"/>
    <lineage>
        <taxon>Eukaryota</taxon>
        <taxon>Fungi</taxon>
        <taxon>Fungi incertae sedis</taxon>
        <taxon>Chytridiomycota</taxon>
        <taxon>Chytridiomycota incertae sedis</taxon>
        <taxon>Chytridiomycetes</taxon>
        <taxon>Rhizophydiales</taxon>
        <taxon>Terramycetaceae</taxon>
        <taxon>Boothiomyces</taxon>
    </lineage>
</organism>
<dbReference type="AlphaFoldDB" id="A0AAD5Y4Q1"/>
<accession>A0AAD5Y4Q1</accession>
<feature type="domain" description="Beta-lactamase-related" evidence="3">
    <location>
        <begin position="61"/>
        <end position="372"/>
    </location>
</feature>
<dbReference type="Gene3D" id="3.40.710.10">
    <property type="entry name" value="DD-peptidase/beta-lactamase superfamily"/>
    <property type="match status" value="1"/>
</dbReference>
<keyword evidence="2" id="KW-0812">Transmembrane</keyword>
<reference evidence="4" key="1">
    <citation type="submission" date="2020-05" db="EMBL/GenBank/DDBJ databases">
        <title>Phylogenomic resolution of chytrid fungi.</title>
        <authorList>
            <person name="Stajich J.E."/>
            <person name="Amses K."/>
            <person name="Simmons R."/>
            <person name="Seto K."/>
            <person name="Myers J."/>
            <person name="Bonds A."/>
            <person name="Quandt C.A."/>
            <person name="Barry K."/>
            <person name="Liu P."/>
            <person name="Grigoriev I."/>
            <person name="Longcore J.E."/>
            <person name="James T.Y."/>
        </authorList>
    </citation>
    <scope>NUCLEOTIDE SEQUENCE</scope>
    <source>
        <strain evidence="4">PLAUS21</strain>
    </source>
</reference>
<feature type="transmembrane region" description="Helical" evidence="2">
    <location>
        <begin position="613"/>
        <end position="634"/>
    </location>
</feature>
<dbReference type="Proteomes" id="UP001210925">
    <property type="component" value="Unassembled WGS sequence"/>
</dbReference>
<evidence type="ECO:0000256" key="1">
    <source>
        <dbReference type="ARBA" id="ARBA00038215"/>
    </source>
</evidence>
<name>A0AAD5Y4Q1_9FUNG</name>
<dbReference type="InterPro" id="IPR050491">
    <property type="entry name" value="AmpC-like"/>
</dbReference>
<dbReference type="PANTHER" id="PTHR46825">
    <property type="entry name" value="D-ALANYL-D-ALANINE-CARBOXYPEPTIDASE/ENDOPEPTIDASE AMPH"/>
    <property type="match status" value="1"/>
</dbReference>
<evidence type="ECO:0000259" key="3">
    <source>
        <dbReference type="Pfam" id="PF00144"/>
    </source>
</evidence>
<dbReference type="InterPro" id="IPR012338">
    <property type="entry name" value="Beta-lactam/transpept-like"/>
</dbReference>
<evidence type="ECO:0000256" key="2">
    <source>
        <dbReference type="SAM" id="Phobius"/>
    </source>
</evidence>
<dbReference type="InterPro" id="IPR001466">
    <property type="entry name" value="Beta-lactam-related"/>
</dbReference>
<dbReference type="Pfam" id="PF00144">
    <property type="entry name" value="Beta-lactamase"/>
    <property type="match status" value="1"/>
</dbReference>
<evidence type="ECO:0000313" key="4">
    <source>
        <dbReference type="EMBL" id="KAJ3255392.1"/>
    </source>
</evidence>
<gene>
    <name evidence="4" type="ORF">HK103_006311</name>
</gene>